<gene>
    <name evidence="7 10" type="primary">rsmA</name>
    <name evidence="7" type="synonym">ksgA</name>
    <name evidence="10" type="ORF">J3U87_30390</name>
</gene>
<keyword evidence="5 7" id="KW-0949">S-adenosyl-L-methionine</keyword>
<dbReference type="EMBL" id="CP071793">
    <property type="protein sequence ID" value="QTD49912.1"/>
    <property type="molecule type" value="Genomic_DNA"/>
</dbReference>
<evidence type="ECO:0000313" key="11">
    <source>
        <dbReference type="Proteomes" id="UP000663929"/>
    </source>
</evidence>
<dbReference type="Gene3D" id="3.40.50.150">
    <property type="entry name" value="Vaccinia Virus protein VP39"/>
    <property type="match status" value="1"/>
</dbReference>
<evidence type="ECO:0000256" key="3">
    <source>
        <dbReference type="ARBA" id="ARBA00022603"/>
    </source>
</evidence>
<dbReference type="CDD" id="cd02440">
    <property type="entry name" value="AdoMet_MTases"/>
    <property type="match status" value="1"/>
</dbReference>
<dbReference type="Pfam" id="PF00398">
    <property type="entry name" value="RrnaAD"/>
    <property type="match status" value="1"/>
</dbReference>
<keyword evidence="11" id="KW-1185">Reference proteome</keyword>
<dbReference type="SUPFAM" id="SSF53335">
    <property type="entry name" value="S-adenosyl-L-methionine-dependent methyltransferases"/>
    <property type="match status" value="1"/>
</dbReference>
<evidence type="ECO:0000256" key="8">
    <source>
        <dbReference type="PROSITE-ProRule" id="PRU01026"/>
    </source>
</evidence>
<dbReference type="InterPro" id="IPR001737">
    <property type="entry name" value="KsgA/Erm"/>
</dbReference>
<comment type="catalytic activity">
    <reaction evidence="7">
        <text>adenosine(1518)/adenosine(1519) in 16S rRNA + 4 S-adenosyl-L-methionine = N(6)-dimethyladenosine(1518)/N(6)-dimethyladenosine(1519) in 16S rRNA + 4 S-adenosyl-L-homocysteine + 4 H(+)</text>
        <dbReference type="Rhea" id="RHEA:19609"/>
        <dbReference type="Rhea" id="RHEA-COMP:10232"/>
        <dbReference type="Rhea" id="RHEA-COMP:10233"/>
        <dbReference type="ChEBI" id="CHEBI:15378"/>
        <dbReference type="ChEBI" id="CHEBI:57856"/>
        <dbReference type="ChEBI" id="CHEBI:59789"/>
        <dbReference type="ChEBI" id="CHEBI:74411"/>
        <dbReference type="ChEBI" id="CHEBI:74493"/>
        <dbReference type="EC" id="2.1.1.182"/>
    </reaction>
</comment>
<dbReference type="InterPro" id="IPR023165">
    <property type="entry name" value="rRNA_Ade_diMease-like_C"/>
</dbReference>
<evidence type="ECO:0000256" key="6">
    <source>
        <dbReference type="ARBA" id="ARBA00022884"/>
    </source>
</evidence>
<sequence>MTDPDRTAPRAKKRFGQHFLKDRHIVDRILDALEAEAGEAFLEIGPGPGTLTIPFHARGFPLTAIEYDREMVAYLRGLDFDPPLELIEADFMDVDLDAFFADRPQVKVFSNLPYNVSVPITARLLPYRQQIPLMVMMYQKEVAERIRAQPGTGEYGIISVLVRLFYRIDMHFNVAPGSFQPPPKVQSQVIRMHRLERPLLTVGDIGPLTCLLRTLFGRRRKMVTGVLKKHGGDLKNAGVDWMDRGSLLESFQNLGFDTKVRPENLTPEDYAAWLCRTKEYHERESRD</sequence>
<organism evidence="10 11">
    <name type="scientific">Sulfidibacter corallicola</name>
    <dbReference type="NCBI Taxonomy" id="2818388"/>
    <lineage>
        <taxon>Bacteria</taxon>
        <taxon>Pseudomonadati</taxon>
        <taxon>Acidobacteriota</taxon>
        <taxon>Holophagae</taxon>
        <taxon>Acanthopleuribacterales</taxon>
        <taxon>Acanthopleuribacteraceae</taxon>
        <taxon>Sulfidibacter</taxon>
    </lineage>
</organism>
<feature type="binding site" evidence="7 8">
    <location>
        <position position="45"/>
    </location>
    <ligand>
        <name>S-adenosyl-L-methionine</name>
        <dbReference type="ChEBI" id="CHEBI:59789"/>
    </ligand>
</feature>
<feature type="binding site" evidence="7 8">
    <location>
        <position position="18"/>
    </location>
    <ligand>
        <name>S-adenosyl-L-methionine</name>
        <dbReference type="ChEBI" id="CHEBI:59789"/>
    </ligand>
</feature>
<feature type="binding site" evidence="7 8">
    <location>
        <position position="20"/>
    </location>
    <ligand>
        <name>S-adenosyl-L-methionine</name>
        <dbReference type="ChEBI" id="CHEBI:59789"/>
    </ligand>
</feature>
<feature type="domain" description="Ribosomal RNA adenine methylase transferase N-terminal" evidence="9">
    <location>
        <begin position="25"/>
        <end position="196"/>
    </location>
</feature>
<dbReference type="NCBIfam" id="TIGR00755">
    <property type="entry name" value="ksgA"/>
    <property type="match status" value="1"/>
</dbReference>
<keyword evidence="6 7" id="KW-0694">RNA-binding</keyword>
<dbReference type="InterPro" id="IPR020598">
    <property type="entry name" value="rRNA_Ade_methylase_Trfase_N"/>
</dbReference>
<evidence type="ECO:0000256" key="5">
    <source>
        <dbReference type="ARBA" id="ARBA00022691"/>
    </source>
</evidence>
<dbReference type="EC" id="2.1.1.182" evidence="7"/>
<evidence type="ECO:0000256" key="7">
    <source>
        <dbReference type="HAMAP-Rule" id="MF_00607"/>
    </source>
</evidence>
<dbReference type="Gene3D" id="1.10.8.100">
    <property type="entry name" value="Ribosomal RNA adenine dimethylase-like, domain 2"/>
    <property type="match status" value="1"/>
</dbReference>
<comment type="subcellular location">
    <subcellularLocation>
        <location evidence="7">Cytoplasm</location>
    </subcellularLocation>
</comment>
<evidence type="ECO:0000256" key="4">
    <source>
        <dbReference type="ARBA" id="ARBA00022679"/>
    </source>
</evidence>
<dbReference type="InterPro" id="IPR011530">
    <property type="entry name" value="rRNA_adenine_dimethylase"/>
</dbReference>
<evidence type="ECO:0000256" key="2">
    <source>
        <dbReference type="ARBA" id="ARBA00022552"/>
    </source>
</evidence>
<feature type="binding site" evidence="7 8">
    <location>
        <position position="90"/>
    </location>
    <ligand>
        <name>S-adenosyl-L-methionine</name>
        <dbReference type="ChEBI" id="CHEBI:59789"/>
    </ligand>
</feature>
<dbReference type="PROSITE" id="PS51689">
    <property type="entry name" value="SAM_RNA_A_N6_MT"/>
    <property type="match status" value="1"/>
</dbReference>
<dbReference type="SMART" id="SM00650">
    <property type="entry name" value="rADc"/>
    <property type="match status" value="1"/>
</dbReference>
<dbReference type="GO" id="GO:0005829">
    <property type="term" value="C:cytosol"/>
    <property type="evidence" value="ECO:0007669"/>
    <property type="project" value="TreeGrafter"/>
</dbReference>
<evidence type="ECO:0000259" key="9">
    <source>
        <dbReference type="SMART" id="SM00650"/>
    </source>
</evidence>
<protein>
    <recommendedName>
        <fullName evidence="7">Ribosomal RNA small subunit methyltransferase A</fullName>
        <ecNumber evidence="7">2.1.1.182</ecNumber>
    </recommendedName>
    <alternativeName>
        <fullName evidence="7">16S rRNA (adenine(1518)-N(6)/adenine(1519)-N(6))-dimethyltransferase</fullName>
    </alternativeName>
    <alternativeName>
        <fullName evidence="7">16S rRNA dimethyladenosine transferase</fullName>
    </alternativeName>
    <alternativeName>
        <fullName evidence="7">16S rRNA dimethylase</fullName>
    </alternativeName>
    <alternativeName>
        <fullName evidence="7">S-adenosylmethionine-6-N', N'-adenosyl(rRNA) dimethyltransferase</fullName>
    </alternativeName>
</protein>
<dbReference type="AlphaFoldDB" id="A0A8A4TLB5"/>
<keyword evidence="1 7" id="KW-0963">Cytoplasm</keyword>
<dbReference type="HAMAP" id="MF_00607">
    <property type="entry name" value="16SrRNA_methyltr_A"/>
    <property type="match status" value="1"/>
</dbReference>
<accession>A0A8A4TLB5</accession>
<name>A0A8A4TLB5_SULCO</name>
<dbReference type="RefSeq" id="WP_237379543.1">
    <property type="nucleotide sequence ID" value="NZ_CP071793.1"/>
</dbReference>
<proteinExistence type="inferred from homology"/>
<comment type="function">
    <text evidence="7">Specifically dimethylates two adjacent adenosines (A1518 and A1519) in the loop of a conserved hairpin near the 3'-end of 16S rRNA in the 30S particle. May play a critical role in biogenesis of 30S subunits.</text>
</comment>
<feature type="binding site" evidence="7 8">
    <location>
        <position position="111"/>
    </location>
    <ligand>
        <name>S-adenosyl-L-methionine</name>
        <dbReference type="ChEBI" id="CHEBI:59789"/>
    </ligand>
</feature>
<dbReference type="Proteomes" id="UP000663929">
    <property type="component" value="Chromosome"/>
</dbReference>
<evidence type="ECO:0000256" key="1">
    <source>
        <dbReference type="ARBA" id="ARBA00022490"/>
    </source>
</evidence>
<feature type="binding site" evidence="7 8">
    <location>
        <position position="66"/>
    </location>
    <ligand>
        <name>S-adenosyl-L-methionine</name>
        <dbReference type="ChEBI" id="CHEBI:59789"/>
    </ligand>
</feature>
<evidence type="ECO:0000313" key="10">
    <source>
        <dbReference type="EMBL" id="QTD49912.1"/>
    </source>
</evidence>
<keyword evidence="3 7" id="KW-0489">Methyltransferase</keyword>
<dbReference type="PANTHER" id="PTHR11727">
    <property type="entry name" value="DIMETHYLADENOSINE TRANSFERASE"/>
    <property type="match status" value="1"/>
</dbReference>
<keyword evidence="2 7" id="KW-0698">rRNA processing</keyword>
<reference evidence="10" key="1">
    <citation type="submission" date="2021-03" db="EMBL/GenBank/DDBJ databases">
        <title>Acanthopleuribacteraceae sp. M133.</title>
        <authorList>
            <person name="Wang G."/>
        </authorList>
    </citation>
    <scope>NUCLEOTIDE SEQUENCE</scope>
    <source>
        <strain evidence="10">M133</strain>
    </source>
</reference>
<dbReference type="GO" id="GO:0052908">
    <property type="term" value="F:16S rRNA (adenine(1518)-N(6)/adenine(1519)-N(6))-dimethyltransferase activity"/>
    <property type="evidence" value="ECO:0007669"/>
    <property type="project" value="UniProtKB-EC"/>
</dbReference>
<dbReference type="GO" id="GO:0003723">
    <property type="term" value="F:RNA binding"/>
    <property type="evidence" value="ECO:0007669"/>
    <property type="project" value="UniProtKB-UniRule"/>
</dbReference>
<dbReference type="PANTHER" id="PTHR11727:SF7">
    <property type="entry name" value="DIMETHYLADENOSINE TRANSFERASE-RELATED"/>
    <property type="match status" value="1"/>
</dbReference>
<dbReference type="InterPro" id="IPR029063">
    <property type="entry name" value="SAM-dependent_MTases_sf"/>
</dbReference>
<comment type="similarity">
    <text evidence="7">Belongs to the class I-like SAM-binding methyltransferase superfamily. rRNA adenine N(6)-methyltransferase family. RsmA subfamily.</text>
</comment>
<dbReference type="KEGG" id="scor:J3U87_30390"/>
<keyword evidence="4 7" id="KW-0808">Transferase</keyword>